<dbReference type="EMBL" id="CP046956">
    <property type="protein sequence ID" value="QTM98399.1"/>
    <property type="molecule type" value="Genomic_DNA"/>
</dbReference>
<feature type="transmembrane region" description="Helical" evidence="1">
    <location>
        <begin position="75"/>
        <end position="97"/>
    </location>
</feature>
<keyword evidence="1" id="KW-0812">Transmembrane</keyword>
<dbReference type="Pfam" id="PF22564">
    <property type="entry name" value="HAAS"/>
    <property type="match status" value="1"/>
</dbReference>
<evidence type="ECO:0000256" key="1">
    <source>
        <dbReference type="SAM" id="Phobius"/>
    </source>
</evidence>
<evidence type="ECO:0000313" key="2">
    <source>
        <dbReference type="EMBL" id="QTM98399.1"/>
    </source>
</evidence>
<keyword evidence="3" id="KW-1185">Reference proteome</keyword>
<feature type="transmembrane region" description="Helical" evidence="1">
    <location>
        <begin position="117"/>
        <end position="138"/>
    </location>
</feature>
<keyword evidence="1" id="KW-0472">Membrane</keyword>
<gene>
    <name evidence="2" type="ORF">ERJ70_03225</name>
</gene>
<feature type="transmembrane region" description="Helical" evidence="1">
    <location>
        <begin position="254"/>
        <end position="274"/>
    </location>
</feature>
<proteinExistence type="predicted"/>
<feature type="transmembrane region" description="Helical" evidence="1">
    <location>
        <begin position="300"/>
        <end position="321"/>
    </location>
</feature>
<accession>A0ABX7VNJ4</accession>
<sequence length="332" mass="38208">MYVQEVTRWLPKKKKEDIALELESTIHDMLPDDYDEKDVYQALEELGDPKVLANKYSEKQTHLIGPKYYDLHLSILKWIIPFAVIYSLFTLLGVKLLNLINLGERFDVSISNIEEVLINAITWSITAYVFVTVIFAIMEQVDGKNEDMPKWMGFTSWDPKKLWKEYSVPKKKSIPLSEINAGLIWTVVWGVGYFYADRFLGIYESGQDGLRMVTPAFNQEVLLSFWPIVLLLLGAEIALAIYKLIKRKWSRNMAAFFMIYKIVSVAAFVVILMQPKLFAAEFLMTLSAWFDAAPAIMKDYMVWGTLTLMVVFGAIAIYEAFKKANMNNRSVL</sequence>
<evidence type="ECO:0000313" key="3">
    <source>
        <dbReference type="Proteomes" id="UP000665043"/>
    </source>
</evidence>
<organism evidence="2 3">
    <name type="scientific">Sediminibacillus dalangtanensis</name>
    <dbReference type="NCBI Taxonomy" id="2729421"/>
    <lineage>
        <taxon>Bacteria</taxon>
        <taxon>Bacillati</taxon>
        <taxon>Bacillota</taxon>
        <taxon>Bacilli</taxon>
        <taxon>Bacillales</taxon>
        <taxon>Bacillaceae</taxon>
        <taxon>Sediminibacillus</taxon>
    </lineage>
</organism>
<name>A0ABX7VNJ4_9BACI</name>
<feature type="transmembrane region" description="Helical" evidence="1">
    <location>
        <begin position="221"/>
        <end position="242"/>
    </location>
</feature>
<dbReference type="Proteomes" id="UP000665043">
    <property type="component" value="Chromosome"/>
</dbReference>
<protein>
    <submittedName>
        <fullName evidence="2">Uncharacterized protein</fullName>
    </submittedName>
</protein>
<keyword evidence="1" id="KW-1133">Transmembrane helix</keyword>
<reference evidence="2 3" key="1">
    <citation type="submission" date="2019-12" db="EMBL/GenBank/DDBJ databases">
        <title>The whole genome sequencing of a strain isolated from a Mars analog, Dalangtan Playa.</title>
        <authorList>
            <person name="Huang T."/>
        </authorList>
    </citation>
    <scope>NUCLEOTIDE SEQUENCE [LARGE SCALE GENOMIC DNA]</scope>
    <source>
        <strain evidence="2 3">DP4-553-S</strain>
    </source>
</reference>
<feature type="transmembrane region" description="Helical" evidence="1">
    <location>
        <begin position="179"/>
        <end position="196"/>
    </location>
</feature>
<dbReference type="RefSeq" id="WP_209367133.1">
    <property type="nucleotide sequence ID" value="NZ_CP046956.1"/>
</dbReference>